<dbReference type="Pfam" id="PF03060">
    <property type="entry name" value="NMO"/>
    <property type="match status" value="1"/>
</dbReference>
<protein>
    <recommendedName>
        <fullName evidence="2">Probable nitronate monooxygenase</fullName>
    </recommendedName>
</protein>
<dbReference type="PANTHER" id="PTHR32332:SF20">
    <property type="entry name" value="2-NITROPROPANE DIOXYGENASE-LIKE PROTEIN"/>
    <property type="match status" value="1"/>
</dbReference>
<evidence type="ECO:0000313" key="7">
    <source>
        <dbReference type="Proteomes" id="UP000602284"/>
    </source>
</evidence>
<dbReference type="CDD" id="cd04730">
    <property type="entry name" value="NPD_like"/>
    <property type="match status" value="1"/>
</dbReference>
<evidence type="ECO:0000256" key="1">
    <source>
        <dbReference type="ARBA" id="ARBA00003535"/>
    </source>
</evidence>
<evidence type="ECO:0000256" key="3">
    <source>
        <dbReference type="ARBA" id="ARBA00022630"/>
    </source>
</evidence>
<evidence type="ECO:0000256" key="4">
    <source>
        <dbReference type="ARBA" id="ARBA00022643"/>
    </source>
</evidence>
<dbReference type="EMBL" id="JAEQNB010000004">
    <property type="protein sequence ID" value="MBL0387723.1"/>
    <property type="molecule type" value="Genomic_DNA"/>
</dbReference>
<evidence type="ECO:0000256" key="2">
    <source>
        <dbReference type="ARBA" id="ARBA00013457"/>
    </source>
</evidence>
<gene>
    <name evidence="6" type="ORF">JJB07_13865</name>
</gene>
<organism evidence="6 7">
    <name type="scientific">Tumebacillus amylolyticus</name>
    <dbReference type="NCBI Taxonomy" id="2801339"/>
    <lineage>
        <taxon>Bacteria</taxon>
        <taxon>Bacillati</taxon>
        <taxon>Bacillota</taxon>
        <taxon>Bacilli</taxon>
        <taxon>Bacillales</taxon>
        <taxon>Alicyclobacillaceae</taxon>
        <taxon>Tumebacillus</taxon>
    </lineage>
</organism>
<comment type="caution">
    <text evidence="6">The sequence shown here is derived from an EMBL/GenBank/DDBJ whole genome shotgun (WGS) entry which is preliminary data.</text>
</comment>
<reference evidence="6 7" key="1">
    <citation type="submission" date="2021-01" db="EMBL/GenBank/DDBJ databases">
        <title>Tumebacillus sp. strain ITR2 16S ribosomal RNA gene Genome sequencing and assembly.</title>
        <authorList>
            <person name="Kang M."/>
        </authorList>
    </citation>
    <scope>NUCLEOTIDE SEQUENCE [LARGE SCALE GENOMIC DNA]</scope>
    <source>
        <strain evidence="6 7">ITR2</strain>
    </source>
</reference>
<dbReference type="PANTHER" id="PTHR32332">
    <property type="entry name" value="2-NITROPROPANE DIOXYGENASE"/>
    <property type="match status" value="1"/>
</dbReference>
<keyword evidence="3" id="KW-0285">Flavoprotein</keyword>
<dbReference type="GO" id="GO:0004497">
    <property type="term" value="F:monooxygenase activity"/>
    <property type="evidence" value="ECO:0007669"/>
    <property type="project" value="UniProtKB-KW"/>
</dbReference>
<dbReference type="RefSeq" id="WP_201635998.1">
    <property type="nucleotide sequence ID" value="NZ_JAEQNB010000004.1"/>
</dbReference>
<accession>A0ABS1JBT2</accession>
<keyword evidence="7" id="KW-1185">Reference proteome</keyword>
<keyword evidence="4" id="KW-0288">FMN</keyword>
<dbReference type="SUPFAM" id="SSF51412">
    <property type="entry name" value="Inosine monophosphate dehydrogenase (IMPDH)"/>
    <property type="match status" value="1"/>
</dbReference>
<dbReference type="Proteomes" id="UP000602284">
    <property type="component" value="Unassembled WGS sequence"/>
</dbReference>
<sequence>MKQRLLELLGVEYPIVEGGMAYIGDGLLAAAVSNAGAFGQVGSAGRTLADFEKQIQIAIESTDKPFGVNLPIGEHSDPRERVEMILKYREHLRAVSISAGNPRPFIPVFQEAGLPVMVLISTAMHAQKAEQAGADILIAEGFEAGGHNGPSEVTTFALIPQVASVVNVPVIAAGGVADGRGLAAALALGAAGVQLGTRLVATVESPAHENYKQALVTARAEDTTMIERSIGHVTRVLKSSYVNEVLTFERTQPSPEELYPYVKGEKNGIAALQGDMEHGFAYGGQGVGLIHSIPTTEQVIRTMVEEARQTLQNLPTL</sequence>
<dbReference type="InterPro" id="IPR013785">
    <property type="entry name" value="Aldolase_TIM"/>
</dbReference>
<evidence type="ECO:0000313" key="6">
    <source>
        <dbReference type="EMBL" id="MBL0387723.1"/>
    </source>
</evidence>
<keyword evidence="5" id="KW-0560">Oxidoreductase</keyword>
<keyword evidence="6" id="KW-0503">Monooxygenase</keyword>
<dbReference type="InterPro" id="IPR004136">
    <property type="entry name" value="NMO"/>
</dbReference>
<evidence type="ECO:0000256" key="5">
    <source>
        <dbReference type="ARBA" id="ARBA00023002"/>
    </source>
</evidence>
<proteinExistence type="predicted"/>
<name>A0ABS1JBT2_9BACL</name>
<dbReference type="Gene3D" id="3.20.20.70">
    <property type="entry name" value="Aldolase class I"/>
    <property type="match status" value="1"/>
</dbReference>
<comment type="function">
    <text evidence="1">Nitronate monooxygenase that uses molecular oxygen to catalyze the oxidative denitrification of alkyl nitronates. Acts on propionate 3-nitronate (P3N), the presumed physiological substrate. Probably functions in the detoxification of P3N, a metabolic poison produced by plants and fungi as a defense mechanism.</text>
</comment>